<evidence type="ECO:0000313" key="3">
    <source>
        <dbReference type="Proteomes" id="UP000265520"/>
    </source>
</evidence>
<sequence length="37" mass="3574">KLSSRDGSGSGLKMGFAGSSSGKGSSPAALRVAFSDL</sequence>
<accession>A0A392TBN4</accession>
<evidence type="ECO:0000256" key="1">
    <source>
        <dbReference type="SAM" id="MobiDB-lite"/>
    </source>
</evidence>
<feature type="region of interest" description="Disordered" evidence="1">
    <location>
        <begin position="1"/>
        <end position="28"/>
    </location>
</feature>
<comment type="caution">
    <text evidence="2">The sequence shown here is derived from an EMBL/GenBank/DDBJ whole genome shotgun (WGS) entry which is preliminary data.</text>
</comment>
<dbReference type="Proteomes" id="UP000265520">
    <property type="component" value="Unassembled WGS sequence"/>
</dbReference>
<name>A0A392TBN4_9FABA</name>
<evidence type="ECO:0000313" key="2">
    <source>
        <dbReference type="EMBL" id="MCI57385.1"/>
    </source>
</evidence>
<reference evidence="2 3" key="1">
    <citation type="journal article" date="2018" name="Front. Plant Sci.">
        <title>Red Clover (Trifolium pratense) and Zigzag Clover (T. medium) - A Picture of Genomic Similarities and Differences.</title>
        <authorList>
            <person name="Dluhosova J."/>
            <person name="Istvanek J."/>
            <person name="Nedelnik J."/>
            <person name="Repkova J."/>
        </authorList>
    </citation>
    <scope>NUCLEOTIDE SEQUENCE [LARGE SCALE GENOMIC DNA]</scope>
    <source>
        <strain evidence="3">cv. 10/8</strain>
        <tissue evidence="2">Leaf</tissue>
    </source>
</reference>
<protein>
    <submittedName>
        <fullName evidence="2">Uncharacterized protein</fullName>
    </submittedName>
</protein>
<dbReference type="AlphaFoldDB" id="A0A392TBN4"/>
<dbReference type="EMBL" id="LXQA010528170">
    <property type="protein sequence ID" value="MCI57385.1"/>
    <property type="molecule type" value="Genomic_DNA"/>
</dbReference>
<feature type="non-terminal residue" evidence="2">
    <location>
        <position position="1"/>
    </location>
</feature>
<organism evidence="2 3">
    <name type="scientific">Trifolium medium</name>
    <dbReference type="NCBI Taxonomy" id="97028"/>
    <lineage>
        <taxon>Eukaryota</taxon>
        <taxon>Viridiplantae</taxon>
        <taxon>Streptophyta</taxon>
        <taxon>Embryophyta</taxon>
        <taxon>Tracheophyta</taxon>
        <taxon>Spermatophyta</taxon>
        <taxon>Magnoliopsida</taxon>
        <taxon>eudicotyledons</taxon>
        <taxon>Gunneridae</taxon>
        <taxon>Pentapetalae</taxon>
        <taxon>rosids</taxon>
        <taxon>fabids</taxon>
        <taxon>Fabales</taxon>
        <taxon>Fabaceae</taxon>
        <taxon>Papilionoideae</taxon>
        <taxon>50 kb inversion clade</taxon>
        <taxon>NPAAA clade</taxon>
        <taxon>Hologalegina</taxon>
        <taxon>IRL clade</taxon>
        <taxon>Trifolieae</taxon>
        <taxon>Trifolium</taxon>
    </lineage>
</organism>
<keyword evidence="3" id="KW-1185">Reference proteome</keyword>
<proteinExistence type="predicted"/>